<organism evidence="2 3">
    <name type="scientific">Pedobacter kyungheensis</name>
    <dbReference type="NCBI Taxonomy" id="1069985"/>
    <lineage>
        <taxon>Bacteria</taxon>
        <taxon>Pseudomonadati</taxon>
        <taxon>Bacteroidota</taxon>
        <taxon>Sphingobacteriia</taxon>
        <taxon>Sphingobacteriales</taxon>
        <taxon>Sphingobacteriaceae</taxon>
        <taxon>Pedobacter</taxon>
    </lineage>
</organism>
<dbReference type="OrthoDB" id="773287at2"/>
<sequence length="69" mass="7739">MANTNVRKSIQNKIESLGKEIENLQGELKRWEKIAADYETNSESIDLILSIQLPEKAEPKAKKSKAVVA</sequence>
<proteinExistence type="predicted"/>
<evidence type="ECO:0000313" key="3">
    <source>
        <dbReference type="Proteomes" id="UP000031246"/>
    </source>
</evidence>
<reference evidence="2 3" key="1">
    <citation type="submission" date="2014-10" db="EMBL/GenBank/DDBJ databases">
        <title>Pedobacter Kyungheensis.</title>
        <authorList>
            <person name="Anderson B.M."/>
            <person name="Newman J.D."/>
        </authorList>
    </citation>
    <scope>NUCLEOTIDE SEQUENCE [LARGE SCALE GENOMIC DNA]</scope>
    <source>
        <strain evidence="2 3">KACC 16221</strain>
    </source>
</reference>
<dbReference type="Proteomes" id="UP000031246">
    <property type="component" value="Unassembled WGS sequence"/>
</dbReference>
<evidence type="ECO:0000313" key="2">
    <source>
        <dbReference type="EMBL" id="KIA96386.1"/>
    </source>
</evidence>
<feature type="coiled-coil region" evidence="1">
    <location>
        <begin position="7"/>
        <end position="41"/>
    </location>
</feature>
<name>A0A0C1DFF7_9SPHI</name>
<keyword evidence="1" id="KW-0175">Coiled coil</keyword>
<dbReference type="RefSeq" id="WP_039470855.1">
    <property type="nucleotide sequence ID" value="NZ_JSYN01000002.1"/>
</dbReference>
<evidence type="ECO:0000256" key="1">
    <source>
        <dbReference type="SAM" id="Coils"/>
    </source>
</evidence>
<gene>
    <name evidence="2" type="ORF">OC25_01080</name>
</gene>
<keyword evidence="3" id="KW-1185">Reference proteome</keyword>
<protein>
    <submittedName>
        <fullName evidence="2">Uncharacterized protein</fullName>
    </submittedName>
</protein>
<dbReference type="EMBL" id="JSYN01000002">
    <property type="protein sequence ID" value="KIA96386.1"/>
    <property type="molecule type" value="Genomic_DNA"/>
</dbReference>
<dbReference type="AlphaFoldDB" id="A0A0C1DFF7"/>
<comment type="caution">
    <text evidence="2">The sequence shown here is derived from an EMBL/GenBank/DDBJ whole genome shotgun (WGS) entry which is preliminary data.</text>
</comment>
<accession>A0A0C1DFF7</accession>